<dbReference type="AlphaFoldDB" id="X0XS66"/>
<comment type="caution">
    <text evidence="3">The sequence shown here is derived from an EMBL/GenBank/DDBJ whole genome shotgun (WGS) entry which is preliminary data.</text>
</comment>
<dbReference type="EMBL" id="BARS01051510">
    <property type="protein sequence ID" value="GAG46095.1"/>
    <property type="molecule type" value="Genomic_DNA"/>
</dbReference>
<name>X0XS66_9ZZZZ</name>
<feature type="non-terminal residue" evidence="3">
    <location>
        <position position="1"/>
    </location>
</feature>
<keyword evidence="2" id="KW-0342">GTP-binding</keyword>
<protein>
    <submittedName>
        <fullName evidence="3">Uncharacterized protein</fullName>
    </submittedName>
</protein>
<dbReference type="SMART" id="SM00175">
    <property type="entry name" value="RAB"/>
    <property type="match status" value="1"/>
</dbReference>
<dbReference type="InterPro" id="IPR027417">
    <property type="entry name" value="P-loop_NTPase"/>
</dbReference>
<keyword evidence="1" id="KW-0547">Nucleotide-binding</keyword>
<dbReference type="SMART" id="SM00174">
    <property type="entry name" value="RHO"/>
    <property type="match status" value="1"/>
</dbReference>
<gene>
    <name evidence="3" type="ORF">S01H1_76714</name>
</gene>
<dbReference type="GO" id="GO:0003924">
    <property type="term" value="F:GTPase activity"/>
    <property type="evidence" value="ECO:0007669"/>
    <property type="project" value="InterPro"/>
</dbReference>
<feature type="non-terminal residue" evidence="3">
    <location>
        <position position="235"/>
    </location>
</feature>
<reference evidence="3" key="1">
    <citation type="journal article" date="2014" name="Front. Microbiol.">
        <title>High frequency of phylogenetically diverse reductive dehalogenase-homologous genes in deep subseafloor sedimentary metagenomes.</title>
        <authorList>
            <person name="Kawai M."/>
            <person name="Futagami T."/>
            <person name="Toyoda A."/>
            <person name="Takaki Y."/>
            <person name="Nishi S."/>
            <person name="Hori S."/>
            <person name="Arai W."/>
            <person name="Tsubouchi T."/>
            <person name="Morono Y."/>
            <person name="Uchiyama I."/>
            <person name="Ito T."/>
            <person name="Fujiyama A."/>
            <person name="Inagaki F."/>
            <person name="Takami H."/>
        </authorList>
    </citation>
    <scope>NUCLEOTIDE SEQUENCE</scope>
    <source>
        <strain evidence="3">Expedition CK06-06</strain>
    </source>
</reference>
<evidence type="ECO:0000256" key="2">
    <source>
        <dbReference type="ARBA" id="ARBA00023134"/>
    </source>
</evidence>
<dbReference type="GO" id="GO:0005525">
    <property type="term" value="F:GTP binding"/>
    <property type="evidence" value="ECO:0007669"/>
    <property type="project" value="UniProtKB-KW"/>
</dbReference>
<organism evidence="3">
    <name type="scientific">marine sediment metagenome</name>
    <dbReference type="NCBI Taxonomy" id="412755"/>
    <lineage>
        <taxon>unclassified sequences</taxon>
        <taxon>metagenomes</taxon>
        <taxon>ecological metagenomes</taxon>
    </lineage>
</organism>
<dbReference type="Pfam" id="PF00071">
    <property type="entry name" value="Ras"/>
    <property type="match status" value="1"/>
</dbReference>
<dbReference type="PROSITE" id="PS51421">
    <property type="entry name" value="RAS"/>
    <property type="match status" value="1"/>
</dbReference>
<dbReference type="SMART" id="SM00173">
    <property type="entry name" value="RAS"/>
    <property type="match status" value="1"/>
</dbReference>
<evidence type="ECO:0000313" key="3">
    <source>
        <dbReference type="EMBL" id="GAG46095.1"/>
    </source>
</evidence>
<dbReference type="PANTHER" id="PTHR47977">
    <property type="entry name" value="RAS-RELATED PROTEIN RAB"/>
    <property type="match status" value="1"/>
</dbReference>
<dbReference type="InterPro" id="IPR001806">
    <property type="entry name" value="Small_GTPase"/>
</dbReference>
<dbReference type="PROSITE" id="PS51419">
    <property type="entry name" value="RAB"/>
    <property type="match status" value="1"/>
</dbReference>
<sequence>GGAERFRFLLPTYCLGTNAVVLLYDITRFQTLDNIGEWVNIIRDKSGDIPIMLVGILPDDEYIREVSTEEGLKIAKSRNLNGYIECDLKTGKNIEKVFEDLTRMILAQPQFCHKCQKEFTFELFLNHPCYTTGDVLSTGEKKVEFLNRGPLREREKQKFFEKFLKVFEPSIYAKENVEEALKQLALILLFKDKKMGKELERILERVKKLEDYDQEKYPYSVILKLFSGDNDYRRS</sequence>
<dbReference type="Gene3D" id="3.40.50.300">
    <property type="entry name" value="P-loop containing nucleotide triphosphate hydrolases"/>
    <property type="match status" value="1"/>
</dbReference>
<accession>X0XS66</accession>
<evidence type="ECO:0000256" key="1">
    <source>
        <dbReference type="ARBA" id="ARBA00022741"/>
    </source>
</evidence>
<proteinExistence type="predicted"/>
<dbReference type="InterPro" id="IPR050227">
    <property type="entry name" value="Rab"/>
</dbReference>
<dbReference type="SUPFAM" id="SSF52540">
    <property type="entry name" value="P-loop containing nucleoside triphosphate hydrolases"/>
    <property type="match status" value="1"/>
</dbReference>